<comment type="caution">
    <text evidence="4">The sequence shown here is derived from an EMBL/GenBank/DDBJ whole genome shotgun (WGS) entry which is preliminary data.</text>
</comment>
<keyword evidence="2" id="KW-0812">Transmembrane</keyword>
<dbReference type="EMBL" id="JBHSWW010000020">
    <property type="protein sequence ID" value="MFC6752425.1"/>
    <property type="molecule type" value="Genomic_DNA"/>
</dbReference>
<protein>
    <recommendedName>
        <fullName evidence="3">DUF8060 domain-containing protein</fullName>
    </recommendedName>
</protein>
<feature type="compositionally biased region" description="Polar residues" evidence="1">
    <location>
        <begin position="26"/>
        <end position="44"/>
    </location>
</feature>
<dbReference type="InterPro" id="IPR058373">
    <property type="entry name" value="DUF8060"/>
</dbReference>
<evidence type="ECO:0000313" key="4">
    <source>
        <dbReference type="EMBL" id="MFC6752425.1"/>
    </source>
</evidence>
<dbReference type="Pfam" id="PF26256">
    <property type="entry name" value="DUF8060"/>
    <property type="match status" value="1"/>
</dbReference>
<organism evidence="4 5">
    <name type="scientific">Halorubrum tibetense</name>
    <dbReference type="NCBI Taxonomy" id="175631"/>
    <lineage>
        <taxon>Archaea</taxon>
        <taxon>Methanobacteriati</taxon>
        <taxon>Methanobacteriota</taxon>
        <taxon>Stenosarchaea group</taxon>
        <taxon>Halobacteria</taxon>
        <taxon>Halobacteriales</taxon>
        <taxon>Haloferacaceae</taxon>
        <taxon>Halorubrum</taxon>
    </lineage>
</organism>
<evidence type="ECO:0000259" key="3">
    <source>
        <dbReference type="Pfam" id="PF26256"/>
    </source>
</evidence>
<proteinExistence type="predicted"/>
<keyword evidence="5" id="KW-1185">Reference proteome</keyword>
<gene>
    <name evidence="4" type="ORF">ACFQEU_02900</name>
</gene>
<keyword evidence="2" id="KW-1133">Transmembrane helix</keyword>
<feature type="domain" description="DUF8060" evidence="3">
    <location>
        <begin position="18"/>
        <end position="133"/>
    </location>
</feature>
<dbReference type="AlphaFoldDB" id="A0ABD5S7U8"/>
<evidence type="ECO:0000256" key="2">
    <source>
        <dbReference type="SAM" id="Phobius"/>
    </source>
</evidence>
<feature type="compositionally biased region" description="Basic and acidic residues" evidence="1">
    <location>
        <begin position="1"/>
        <end position="19"/>
    </location>
</feature>
<keyword evidence="2" id="KW-0472">Membrane</keyword>
<feature type="transmembrane region" description="Helical" evidence="2">
    <location>
        <begin position="104"/>
        <end position="125"/>
    </location>
</feature>
<dbReference type="RefSeq" id="WP_379779115.1">
    <property type="nucleotide sequence ID" value="NZ_JBHSWW010000020.1"/>
</dbReference>
<reference evidence="4 5" key="1">
    <citation type="journal article" date="2019" name="Int. J. Syst. Evol. Microbiol.">
        <title>The Global Catalogue of Microorganisms (GCM) 10K type strain sequencing project: providing services to taxonomists for standard genome sequencing and annotation.</title>
        <authorList>
            <consortium name="The Broad Institute Genomics Platform"/>
            <consortium name="The Broad Institute Genome Sequencing Center for Infectious Disease"/>
            <person name="Wu L."/>
            <person name="Ma J."/>
        </authorList>
    </citation>
    <scope>NUCLEOTIDE SEQUENCE [LARGE SCALE GENOMIC DNA]</scope>
    <source>
        <strain evidence="4 5">CGMCC 1.3239</strain>
    </source>
</reference>
<accession>A0ABD5S7U8</accession>
<dbReference type="Proteomes" id="UP001596442">
    <property type="component" value="Unassembled WGS sequence"/>
</dbReference>
<evidence type="ECO:0000256" key="1">
    <source>
        <dbReference type="SAM" id="MobiDB-lite"/>
    </source>
</evidence>
<evidence type="ECO:0000313" key="5">
    <source>
        <dbReference type="Proteomes" id="UP001596442"/>
    </source>
</evidence>
<sequence>MTDDHTPDDHTATPDDHTNTHAMADSTATNDPTTTDDSITANDSTTEDPTDRDGGSRFTRLTSEDLRGILDRLALAALAVLALIAAWSFYGYAGTAIRTWLDPAYQPIALAAFNLAILFVALAGVAHQLQRIRGGAAGEPSSTADTGDGAADG</sequence>
<name>A0ABD5S7U8_9EURY</name>
<feature type="region of interest" description="Disordered" evidence="1">
    <location>
        <begin position="1"/>
        <end position="58"/>
    </location>
</feature>
<feature type="transmembrane region" description="Helical" evidence="2">
    <location>
        <begin position="73"/>
        <end position="92"/>
    </location>
</feature>